<accession>A0A061S0D7</accession>
<proteinExistence type="predicted"/>
<feature type="non-terminal residue" evidence="1">
    <location>
        <position position="1"/>
    </location>
</feature>
<protein>
    <submittedName>
        <fullName evidence="1">Uncharacterized protein</fullName>
    </submittedName>
</protein>
<gene>
    <name evidence="1" type="ORF">TSPGSL018_20644</name>
</gene>
<name>A0A061S0D7_9CHLO</name>
<dbReference type="AlphaFoldDB" id="A0A061S0D7"/>
<evidence type="ECO:0000313" key="1">
    <source>
        <dbReference type="EMBL" id="JAC76266.1"/>
    </source>
</evidence>
<reference evidence="1" key="1">
    <citation type="submission" date="2014-05" db="EMBL/GenBank/DDBJ databases">
        <title>The transcriptome of the halophilic microalga Tetraselmis sp. GSL018 isolated from the Great Salt Lake, Utah.</title>
        <authorList>
            <person name="Jinkerson R.E."/>
            <person name="D'Adamo S."/>
            <person name="Posewitz M.C."/>
        </authorList>
    </citation>
    <scope>NUCLEOTIDE SEQUENCE</scope>
    <source>
        <strain evidence="1">GSL018</strain>
    </source>
</reference>
<sequence length="32" mass="3697">QVAWRRIAKRNEERKKVLLGQDSAADSAEEEL</sequence>
<dbReference type="EMBL" id="GBEZ01009313">
    <property type="protein sequence ID" value="JAC76266.1"/>
    <property type="molecule type" value="Transcribed_RNA"/>
</dbReference>
<organism evidence="1">
    <name type="scientific">Tetraselmis sp. GSL018</name>
    <dbReference type="NCBI Taxonomy" id="582737"/>
    <lineage>
        <taxon>Eukaryota</taxon>
        <taxon>Viridiplantae</taxon>
        <taxon>Chlorophyta</taxon>
        <taxon>core chlorophytes</taxon>
        <taxon>Chlorodendrophyceae</taxon>
        <taxon>Chlorodendrales</taxon>
        <taxon>Chlorodendraceae</taxon>
        <taxon>Tetraselmis</taxon>
    </lineage>
</organism>